<accession>A0A3N5YA63</accession>
<evidence type="ECO:0000313" key="2">
    <source>
        <dbReference type="Proteomes" id="UP000275281"/>
    </source>
</evidence>
<reference evidence="1 2" key="1">
    <citation type="submission" date="2018-11" db="EMBL/GenBank/DDBJ databases">
        <authorList>
            <person name="Ye M.-Q."/>
            <person name="Du Z.-J."/>
        </authorList>
    </citation>
    <scope>NUCLEOTIDE SEQUENCE [LARGE SCALE GENOMIC DNA]</scope>
    <source>
        <strain evidence="1 2">U0105</strain>
    </source>
</reference>
<comment type="caution">
    <text evidence="1">The sequence shown here is derived from an EMBL/GenBank/DDBJ whole genome shotgun (WGS) entry which is preliminary data.</text>
</comment>
<protein>
    <submittedName>
        <fullName evidence="1">Uncharacterized protein</fullName>
    </submittedName>
</protein>
<sequence length="155" mass="17899">MVWAMPSPGLPFLPKATVNKECYAMTMFTRPDFLEEKSKKVSIWASTVPQSEIPDDYFAESYGEDDDYSEFCKDFNMGWYDHDFAEIADEYGENNLEKLSLASFGESFAEEACKQCGDAIIDVFFLLYDIKYDPSRSGVKESKYFRFIGVFNYEV</sequence>
<organism evidence="1 2">
    <name type="scientific">Alteromonas sediminis</name>
    <dbReference type="NCBI Taxonomy" id="2259342"/>
    <lineage>
        <taxon>Bacteria</taxon>
        <taxon>Pseudomonadati</taxon>
        <taxon>Pseudomonadota</taxon>
        <taxon>Gammaproteobacteria</taxon>
        <taxon>Alteromonadales</taxon>
        <taxon>Alteromonadaceae</taxon>
        <taxon>Alteromonas/Salinimonas group</taxon>
        <taxon>Alteromonas</taxon>
    </lineage>
</organism>
<gene>
    <name evidence="1" type="ORF">DRW07_02770</name>
</gene>
<dbReference type="AlphaFoldDB" id="A0A3N5YA63"/>
<keyword evidence="2" id="KW-1185">Reference proteome</keyword>
<proteinExistence type="predicted"/>
<dbReference type="EMBL" id="RPOK01000001">
    <property type="protein sequence ID" value="RPJ68349.1"/>
    <property type="molecule type" value="Genomic_DNA"/>
</dbReference>
<dbReference type="OrthoDB" id="8851623at2"/>
<evidence type="ECO:0000313" key="1">
    <source>
        <dbReference type="EMBL" id="RPJ68349.1"/>
    </source>
</evidence>
<name>A0A3N5YA63_9ALTE</name>
<dbReference type="Proteomes" id="UP000275281">
    <property type="component" value="Unassembled WGS sequence"/>
</dbReference>
<dbReference type="InterPro" id="IPR025560">
    <property type="entry name" value="Imm22"/>
</dbReference>
<dbReference type="Pfam" id="PF14112">
    <property type="entry name" value="DUF4284"/>
    <property type="match status" value="1"/>
</dbReference>